<dbReference type="KEGG" id="rmar:GBA65_10465"/>
<sequence>MPDLRYHVVSLISVFLALAIGVLLGIAMADNGLLDEQLRAQVSDIRADLEGQRARLDEKDERIAELEQRAAGDDAMLAGVSEAVISGRLEGTSVALVLGPYADEGTAEALQDALALSGATLTSVTELEPPAPATGGTSTPEEQYAEEAADVIGPYPVTEGLASAGPEIVVFLGGGNPPPEADEETLNALASAEASMFRVWQGANVRIVGAEASGDGRSQVPQYNDLGVPSVDNADRPAGRAALVLLAAGAAADGAYGTKETASDPFPPVPG</sequence>
<keyword evidence="3" id="KW-1185">Reference proteome</keyword>
<keyword evidence="1" id="KW-1133">Transmembrane helix</keyword>
<organism evidence="2 3">
    <name type="scientific">Rubrobacter marinus</name>
    <dbReference type="NCBI Taxonomy" id="2653852"/>
    <lineage>
        <taxon>Bacteria</taxon>
        <taxon>Bacillati</taxon>
        <taxon>Actinomycetota</taxon>
        <taxon>Rubrobacteria</taxon>
        <taxon>Rubrobacterales</taxon>
        <taxon>Rubrobacteraceae</taxon>
        <taxon>Rubrobacter</taxon>
    </lineage>
</organism>
<dbReference type="GO" id="GO:0055070">
    <property type="term" value="P:copper ion homeostasis"/>
    <property type="evidence" value="ECO:0007669"/>
    <property type="project" value="InterPro"/>
</dbReference>
<dbReference type="EMBL" id="CP045121">
    <property type="protein sequence ID" value="QIN78873.1"/>
    <property type="molecule type" value="Genomic_DNA"/>
</dbReference>
<evidence type="ECO:0000256" key="1">
    <source>
        <dbReference type="SAM" id="Phobius"/>
    </source>
</evidence>
<keyword evidence="1" id="KW-0812">Transmembrane</keyword>
<feature type="transmembrane region" description="Helical" evidence="1">
    <location>
        <begin position="6"/>
        <end position="29"/>
    </location>
</feature>
<reference evidence="2 3" key="1">
    <citation type="submission" date="2019-10" db="EMBL/GenBank/DDBJ databases">
        <title>Rubrobacter sp nov SCSIO 52915 isolated from a deep-sea sediment in the South China Sea.</title>
        <authorList>
            <person name="Chen R.W."/>
        </authorList>
    </citation>
    <scope>NUCLEOTIDE SEQUENCE [LARGE SCALE GENOMIC DNA]</scope>
    <source>
        <strain evidence="2 3">SCSIO 52915</strain>
    </source>
</reference>
<dbReference type="RefSeq" id="WP_166396539.1">
    <property type="nucleotide sequence ID" value="NZ_CP045121.1"/>
</dbReference>
<keyword evidence="1" id="KW-0472">Membrane</keyword>
<name>A0A6G8PXE6_9ACTN</name>
<dbReference type="Pfam" id="PF11382">
    <property type="entry name" value="MctB"/>
    <property type="match status" value="2"/>
</dbReference>
<evidence type="ECO:0000313" key="2">
    <source>
        <dbReference type="EMBL" id="QIN78873.1"/>
    </source>
</evidence>
<dbReference type="AlphaFoldDB" id="A0A6G8PXE6"/>
<gene>
    <name evidence="2" type="ORF">GBA65_10465</name>
</gene>
<proteinExistence type="predicted"/>
<dbReference type="InterPro" id="IPR021522">
    <property type="entry name" value="MctB"/>
</dbReference>
<evidence type="ECO:0000313" key="3">
    <source>
        <dbReference type="Proteomes" id="UP000502706"/>
    </source>
</evidence>
<protein>
    <recommendedName>
        <fullName evidence="4">Copper transporter</fullName>
    </recommendedName>
</protein>
<dbReference type="GO" id="GO:0016020">
    <property type="term" value="C:membrane"/>
    <property type="evidence" value="ECO:0007669"/>
    <property type="project" value="InterPro"/>
</dbReference>
<accession>A0A6G8PXE6</accession>
<dbReference type="Proteomes" id="UP000502706">
    <property type="component" value="Chromosome"/>
</dbReference>
<evidence type="ECO:0008006" key="4">
    <source>
        <dbReference type="Google" id="ProtNLM"/>
    </source>
</evidence>